<dbReference type="HAMAP" id="MF_02126">
    <property type="entry name" value="RF_methyltr_PrmC"/>
    <property type="match status" value="1"/>
</dbReference>
<dbReference type="Pfam" id="PF17827">
    <property type="entry name" value="PrmC_N"/>
    <property type="match status" value="1"/>
</dbReference>
<feature type="domain" description="Release factor glutamine methyltransferase N-terminal" evidence="7">
    <location>
        <begin position="9"/>
        <end position="76"/>
    </location>
</feature>
<evidence type="ECO:0000313" key="9">
    <source>
        <dbReference type="Proteomes" id="UP000791080"/>
    </source>
</evidence>
<proteinExistence type="inferred from homology"/>
<dbReference type="NCBIfam" id="TIGR00536">
    <property type="entry name" value="hemK_fam"/>
    <property type="match status" value="1"/>
</dbReference>
<dbReference type="Pfam" id="PF05175">
    <property type="entry name" value="MTS"/>
    <property type="match status" value="1"/>
</dbReference>
<dbReference type="NCBIfam" id="TIGR03534">
    <property type="entry name" value="RF_mod_PrmC"/>
    <property type="match status" value="1"/>
</dbReference>
<evidence type="ECO:0000256" key="2">
    <source>
        <dbReference type="ARBA" id="ARBA00022679"/>
    </source>
</evidence>
<evidence type="ECO:0000256" key="1">
    <source>
        <dbReference type="ARBA" id="ARBA00022603"/>
    </source>
</evidence>
<evidence type="ECO:0000256" key="5">
    <source>
        <dbReference type="HAMAP-Rule" id="MF_02126"/>
    </source>
</evidence>
<dbReference type="InterPro" id="IPR050320">
    <property type="entry name" value="N5-glutamine_MTase"/>
</dbReference>
<dbReference type="EC" id="2.1.1.297" evidence="5"/>
<evidence type="ECO:0000259" key="7">
    <source>
        <dbReference type="Pfam" id="PF17827"/>
    </source>
</evidence>
<evidence type="ECO:0000256" key="3">
    <source>
        <dbReference type="ARBA" id="ARBA00022691"/>
    </source>
</evidence>
<evidence type="ECO:0000313" key="8">
    <source>
        <dbReference type="EMBL" id="MCP2334010.1"/>
    </source>
</evidence>
<feature type="domain" description="Methyltransferase small" evidence="6">
    <location>
        <begin position="106"/>
        <end position="198"/>
    </location>
</feature>
<dbReference type="PROSITE" id="PS00092">
    <property type="entry name" value="N6_MTASE"/>
    <property type="match status" value="1"/>
</dbReference>
<keyword evidence="9" id="KW-1185">Reference proteome</keyword>
<comment type="function">
    <text evidence="5">Methylates the class 1 translation termination release factors RF1/PrfA and RF2/PrfB on the glutamine residue of the universally conserved GGQ motif.</text>
</comment>
<feature type="binding site" evidence="5">
    <location>
        <position position="194"/>
    </location>
    <ligand>
        <name>S-adenosyl-L-methionine</name>
        <dbReference type="ChEBI" id="CHEBI:59789"/>
    </ligand>
</feature>
<dbReference type="PANTHER" id="PTHR18895:SF74">
    <property type="entry name" value="MTRF1L RELEASE FACTOR GLUTAMINE METHYLTRANSFERASE"/>
    <property type="match status" value="1"/>
</dbReference>
<name>A0ABT1JNA5_ACTCY</name>
<feature type="binding site" evidence="5">
    <location>
        <position position="144"/>
    </location>
    <ligand>
        <name>S-adenosyl-L-methionine</name>
        <dbReference type="ChEBI" id="CHEBI:59789"/>
    </ligand>
</feature>
<dbReference type="SUPFAM" id="SSF53335">
    <property type="entry name" value="S-adenosyl-L-methionine-dependent methyltransferases"/>
    <property type="match status" value="1"/>
</dbReference>
<comment type="caution">
    <text evidence="8">The sequence shown here is derived from an EMBL/GenBank/DDBJ whole genome shotgun (WGS) entry which is preliminary data.</text>
</comment>
<dbReference type="InterPro" id="IPR004556">
    <property type="entry name" value="HemK-like"/>
</dbReference>
<evidence type="ECO:0000256" key="4">
    <source>
        <dbReference type="ARBA" id="ARBA00048391"/>
    </source>
</evidence>
<dbReference type="EMBL" id="AUBJ02000001">
    <property type="protein sequence ID" value="MCP2334010.1"/>
    <property type="molecule type" value="Genomic_DNA"/>
</dbReference>
<comment type="similarity">
    <text evidence="5">Belongs to the protein N5-glutamine methyltransferase family. PrmC subfamily.</text>
</comment>
<comment type="catalytic activity">
    <reaction evidence="4 5">
        <text>L-glutaminyl-[peptide chain release factor] + S-adenosyl-L-methionine = N(5)-methyl-L-glutaminyl-[peptide chain release factor] + S-adenosyl-L-homocysteine + H(+)</text>
        <dbReference type="Rhea" id="RHEA:42896"/>
        <dbReference type="Rhea" id="RHEA-COMP:10271"/>
        <dbReference type="Rhea" id="RHEA-COMP:10272"/>
        <dbReference type="ChEBI" id="CHEBI:15378"/>
        <dbReference type="ChEBI" id="CHEBI:30011"/>
        <dbReference type="ChEBI" id="CHEBI:57856"/>
        <dbReference type="ChEBI" id="CHEBI:59789"/>
        <dbReference type="ChEBI" id="CHEBI:61891"/>
        <dbReference type="EC" id="2.1.1.297"/>
    </reaction>
</comment>
<dbReference type="CDD" id="cd02440">
    <property type="entry name" value="AdoMet_MTases"/>
    <property type="match status" value="1"/>
</dbReference>
<dbReference type="Gene3D" id="1.10.8.10">
    <property type="entry name" value="DNA helicase RuvA subunit, C-terminal domain"/>
    <property type="match status" value="1"/>
</dbReference>
<dbReference type="InterPro" id="IPR029063">
    <property type="entry name" value="SAM-dependent_MTases_sf"/>
</dbReference>
<dbReference type="Gene3D" id="3.40.50.150">
    <property type="entry name" value="Vaccinia Virus protein VP39"/>
    <property type="match status" value="1"/>
</dbReference>
<reference evidence="8 9" key="1">
    <citation type="submission" date="2013-07" db="EMBL/GenBank/DDBJ databases">
        <authorList>
            <consortium name="DOE Joint Genome Institute"/>
            <person name="Reeve W."/>
            <person name="Huntemann M."/>
            <person name="Han J."/>
            <person name="Chen A."/>
            <person name="Kyrpides N."/>
            <person name="Mavromatis K."/>
            <person name="Markowitz V."/>
            <person name="Palaniappan K."/>
            <person name="Ivanova N."/>
            <person name="Schaumberg A."/>
            <person name="Pati A."/>
            <person name="Liolios K."/>
            <person name="Nordberg H.P."/>
            <person name="Cantor M.N."/>
            <person name="Hua S.X."/>
            <person name="Woyke T."/>
        </authorList>
    </citation>
    <scope>NUCLEOTIDE SEQUENCE [LARGE SCALE GENOMIC DNA]</scope>
    <source>
        <strain evidence="8 9">DSM 43889</strain>
    </source>
</reference>
<evidence type="ECO:0000259" key="6">
    <source>
        <dbReference type="Pfam" id="PF05175"/>
    </source>
</evidence>
<dbReference type="InterPro" id="IPR019874">
    <property type="entry name" value="RF_methyltr_PrmC"/>
</dbReference>
<comment type="caution">
    <text evidence="5">Lacks conserved residue(s) required for the propagation of feature annotation.</text>
</comment>
<feature type="binding site" evidence="5">
    <location>
        <begin position="194"/>
        <end position="197"/>
    </location>
    <ligand>
        <name>substrate</name>
    </ligand>
</feature>
<sequence length="290" mass="31011">MSKQPLRLAVAEAERILREAGVASPRADAELLAAHVVGVERTKLTMVPLVSVSVVEELHRLVRERSKGIPLQHITGWAAMGAITVSVGPGVFVPRPETELLLAWGLAHLRRTRQPTIVDLCTGSGVLALAFANARPDASVHAVERDPSALAWARRNANALVGAGDRPVDLRFGDVGDPELLAELDGTVDLVVCNPPYVPEGTPVPVEVAEHDPHAAVFSGLDGMDTIRHVVHCAVRLLRPGGALALEHDDTHGEAVPELLRARQVLTEVADHPDLAGRPRFATALRRSLS</sequence>
<keyword evidence="1 5" id="KW-0489">Methyltransferase</keyword>
<dbReference type="Proteomes" id="UP000791080">
    <property type="component" value="Unassembled WGS sequence"/>
</dbReference>
<gene>
    <name evidence="5" type="primary">prmC</name>
    <name evidence="8" type="ORF">G443_004280</name>
</gene>
<dbReference type="GO" id="GO:0032259">
    <property type="term" value="P:methylation"/>
    <property type="evidence" value="ECO:0007669"/>
    <property type="project" value="UniProtKB-KW"/>
</dbReference>
<dbReference type="InterPro" id="IPR040758">
    <property type="entry name" value="PrmC_N"/>
</dbReference>
<dbReference type="PANTHER" id="PTHR18895">
    <property type="entry name" value="HEMK METHYLTRANSFERASE"/>
    <property type="match status" value="1"/>
</dbReference>
<reference evidence="8 9" key="2">
    <citation type="submission" date="2022-06" db="EMBL/GenBank/DDBJ databases">
        <title>Genomic Encyclopedia of Type Strains, Phase I: the one thousand microbial genomes (KMG-I) project.</title>
        <authorList>
            <person name="Kyrpides N."/>
        </authorList>
    </citation>
    <scope>NUCLEOTIDE SEQUENCE [LARGE SCALE GENOMIC DNA]</scope>
    <source>
        <strain evidence="8 9">DSM 43889</strain>
    </source>
</reference>
<organism evidence="8 9">
    <name type="scientific">Actinoalloteichus caeruleus DSM 43889</name>
    <dbReference type="NCBI Taxonomy" id="1120930"/>
    <lineage>
        <taxon>Bacteria</taxon>
        <taxon>Bacillati</taxon>
        <taxon>Actinomycetota</taxon>
        <taxon>Actinomycetes</taxon>
        <taxon>Pseudonocardiales</taxon>
        <taxon>Pseudonocardiaceae</taxon>
        <taxon>Actinoalloteichus</taxon>
        <taxon>Actinoalloteichus cyanogriseus</taxon>
    </lineage>
</organism>
<dbReference type="RefSeq" id="WP_026418633.1">
    <property type="nucleotide sequence ID" value="NZ_AUBJ02000001.1"/>
</dbReference>
<keyword evidence="3 5" id="KW-0949">S-adenosyl-L-methionine</keyword>
<dbReference type="InterPro" id="IPR002052">
    <property type="entry name" value="DNA_methylase_N6_adenine_CS"/>
</dbReference>
<protein>
    <recommendedName>
        <fullName evidence="5">Release factor glutamine methyltransferase</fullName>
        <shortName evidence="5">RF MTase</shortName>
        <ecNumber evidence="5">2.1.1.297</ecNumber>
    </recommendedName>
    <alternativeName>
        <fullName evidence="5">N5-glutamine methyltransferase PrmC</fullName>
    </alternativeName>
    <alternativeName>
        <fullName evidence="5">Protein-(glutamine-N5) MTase PrmC</fullName>
    </alternativeName>
    <alternativeName>
        <fullName evidence="5">Protein-glutamine N-methyltransferase PrmC</fullName>
    </alternativeName>
</protein>
<dbReference type="InterPro" id="IPR007848">
    <property type="entry name" value="Small_mtfrase_dom"/>
</dbReference>
<keyword evidence="2 5" id="KW-0808">Transferase</keyword>
<dbReference type="GO" id="GO:0008168">
    <property type="term" value="F:methyltransferase activity"/>
    <property type="evidence" value="ECO:0007669"/>
    <property type="project" value="UniProtKB-KW"/>
</dbReference>
<accession>A0ABT1JNA5</accession>